<dbReference type="PANTHER" id="PTHR34072:SF52">
    <property type="entry name" value="RIBONUCLEASE H"/>
    <property type="match status" value="1"/>
</dbReference>
<dbReference type="SUPFAM" id="SSF56672">
    <property type="entry name" value="DNA/RNA polymerases"/>
    <property type="match status" value="1"/>
</dbReference>
<gene>
    <name evidence="9" type="ORF">O181_044076</name>
</gene>
<dbReference type="GO" id="GO:0004519">
    <property type="term" value="F:endonuclease activity"/>
    <property type="evidence" value="ECO:0007669"/>
    <property type="project" value="UniProtKB-KW"/>
</dbReference>
<comment type="caution">
    <text evidence="9">The sequence shown here is derived from an EMBL/GenBank/DDBJ whole genome shotgun (WGS) entry which is preliminary data.</text>
</comment>
<evidence type="ECO:0000256" key="7">
    <source>
        <dbReference type="SAM" id="MobiDB-lite"/>
    </source>
</evidence>
<protein>
    <recommendedName>
        <fullName evidence="8">Reverse transcriptase RNase H-like domain-containing protein</fullName>
    </recommendedName>
</protein>
<keyword evidence="6" id="KW-0695">RNA-directed DNA polymerase</keyword>
<evidence type="ECO:0000313" key="10">
    <source>
        <dbReference type="Proteomes" id="UP000765509"/>
    </source>
</evidence>
<sequence>MLRIGDWGEWAYIYVYRRGLTSRLLDQSASHPGRYHERKKETGSHQQQKPPINGSDSSKPPQGSSSKRPYNRNNKKEKIFQASKDKPHVALLNKDNKSIGDVDLLPLSVHASLEEQWTEEEEPEEIETVLKVVPPAYHQYFDVFSKLKEEKLPPHGASDHHIELEGLLPPEALSQFQIIKEEFTTSTILSHLKPSLPTIVETDASDYALASVLSHVNDSGKHPSAFDSHKLLPAELKYELNDKEQLGIVWALNCLRDFLLSLSHYFEFLKDHSSLQYFISSKLLTCFQARWADFLSKVHFTISYCPAKIATLPDALSCQENMYPERQVDFIRKNPQTFHQVLKKNEIQESIFFSINVEMSSDVVYQILKEV</sequence>
<dbReference type="Proteomes" id="UP000765509">
    <property type="component" value="Unassembled WGS sequence"/>
</dbReference>
<name>A0A9Q3DHU5_9BASI</name>
<dbReference type="PANTHER" id="PTHR34072">
    <property type="entry name" value="ENZYMATIC POLYPROTEIN-RELATED"/>
    <property type="match status" value="1"/>
</dbReference>
<dbReference type="InterPro" id="IPR043502">
    <property type="entry name" value="DNA/RNA_pol_sf"/>
</dbReference>
<feature type="domain" description="Reverse transcriptase RNase H-like" evidence="8">
    <location>
        <begin position="194"/>
        <end position="297"/>
    </location>
</feature>
<dbReference type="CDD" id="cd09274">
    <property type="entry name" value="RNase_HI_RT_Ty3"/>
    <property type="match status" value="1"/>
</dbReference>
<dbReference type="InterPro" id="IPR041373">
    <property type="entry name" value="RT_RNaseH"/>
</dbReference>
<evidence type="ECO:0000259" key="8">
    <source>
        <dbReference type="Pfam" id="PF17917"/>
    </source>
</evidence>
<dbReference type="EMBL" id="AVOT02017880">
    <property type="protein sequence ID" value="MBW0504361.1"/>
    <property type="molecule type" value="Genomic_DNA"/>
</dbReference>
<evidence type="ECO:0000256" key="1">
    <source>
        <dbReference type="ARBA" id="ARBA00022679"/>
    </source>
</evidence>
<accession>A0A9Q3DHU5</accession>
<keyword evidence="2" id="KW-0548">Nucleotidyltransferase</keyword>
<keyword evidence="5" id="KW-0378">Hydrolase</keyword>
<feature type="compositionally biased region" description="Low complexity" evidence="7">
    <location>
        <begin position="54"/>
        <end position="67"/>
    </location>
</feature>
<keyword evidence="3" id="KW-0540">Nuclease</keyword>
<feature type="compositionally biased region" description="Basic and acidic residues" evidence="7">
    <location>
        <begin position="34"/>
        <end position="43"/>
    </location>
</feature>
<keyword evidence="10" id="KW-1185">Reference proteome</keyword>
<dbReference type="GO" id="GO:0016787">
    <property type="term" value="F:hydrolase activity"/>
    <property type="evidence" value="ECO:0007669"/>
    <property type="project" value="UniProtKB-KW"/>
</dbReference>
<dbReference type="Pfam" id="PF17917">
    <property type="entry name" value="RT_RNaseH"/>
    <property type="match status" value="1"/>
</dbReference>
<dbReference type="AlphaFoldDB" id="A0A9Q3DHU5"/>
<reference evidence="9" key="1">
    <citation type="submission" date="2021-03" db="EMBL/GenBank/DDBJ databases">
        <title>Draft genome sequence of rust myrtle Austropuccinia psidii MF-1, a brazilian biotype.</title>
        <authorList>
            <person name="Quecine M.C."/>
            <person name="Pachon D.M.R."/>
            <person name="Bonatelli M.L."/>
            <person name="Correr F.H."/>
            <person name="Franceschini L.M."/>
            <person name="Leite T.F."/>
            <person name="Margarido G.R.A."/>
            <person name="Almeida C.A."/>
            <person name="Ferrarezi J.A."/>
            <person name="Labate C.A."/>
        </authorList>
    </citation>
    <scope>NUCLEOTIDE SEQUENCE</scope>
    <source>
        <strain evidence="9">MF-1</strain>
    </source>
</reference>
<feature type="region of interest" description="Disordered" evidence="7">
    <location>
        <begin position="28"/>
        <end position="74"/>
    </location>
</feature>
<evidence type="ECO:0000256" key="6">
    <source>
        <dbReference type="ARBA" id="ARBA00022918"/>
    </source>
</evidence>
<evidence type="ECO:0000256" key="2">
    <source>
        <dbReference type="ARBA" id="ARBA00022695"/>
    </source>
</evidence>
<keyword evidence="1" id="KW-0808">Transferase</keyword>
<evidence type="ECO:0000313" key="9">
    <source>
        <dbReference type="EMBL" id="MBW0504361.1"/>
    </source>
</evidence>
<evidence type="ECO:0000256" key="4">
    <source>
        <dbReference type="ARBA" id="ARBA00022759"/>
    </source>
</evidence>
<evidence type="ECO:0000256" key="5">
    <source>
        <dbReference type="ARBA" id="ARBA00022801"/>
    </source>
</evidence>
<organism evidence="9 10">
    <name type="scientific">Austropuccinia psidii MF-1</name>
    <dbReference type="NCBI Taxonomy" id="1389203"/>
    <lineage>
        <taxon>Eukaryota</taxon>
        <taxon>Fungi</taxon>
        <taxon>Dikarya</taxon>
        <taxon>Basidiomycota</taxon>
        <taxon>Pucciniomycotina</taxon>
        <taxon>Pucciniomycetes</taxon>
        <taxon>Pucciniales</taxon>
        <taxon>Sphaerophragmiaceae</taxon>
        <taxon>Austropuccinia</taxon>
    </lineage>
</organism>
<dbReference type="GO" id="GO:0003964">
    <property type="term" value="F:RNA-directed DNA polymerase activity"/>
    <property type="evidence" value="ECO:0007669"/>
    <property type="project" value="UniProtKB-KW"/>
</dbReference>
<keyword evidence="4" id="KW-0255">Endonuclease</keyword>
<evidence type="ECO:0000256" key="3">
    <source>
        <dbReference type="ARBA" id="ARBA00022722"/>
    </source>
</evidence>
<proteinExistence type="predicted"/>